<reference evidence="2" key="2">
    <citation type="submission" date="2022-09" db="EMBL/GenBank/DDBJ databases">
        <title>Biosynthetic gene clusters of Dactylosporangioum fulvum.</title>
        <authorList>
            <person name="Caradec T."/>
        </authorList>
    </citation>
    <scope>NUCLEOTIDE SEQUENCE</scope>
    <source>
        <strain evidence="2">NRRL B-16292</strain>
    </source>
</reference>
<protein>
    <submittedName>
        <fullName evidence="2">Type VII secretion protein EccE</fullName>
    </submittedName>
</protein>
<reference evidence="2" key="1">
    <citation type="submission" date="2021-04" db="EMBL/GenBank/DDBJ databases">
        <authorList>
            <person name="Hartkoorn R.C."/>
            <person name="Beaudoing E."/>
            <person name="Hot D."/>
        </authorList>
    </citation>
    <scope>NUCLEOTIDE SEQUENCE</scope>
    <source>
        <strain evidence="2">NRRL B-16292</strain>
    </source>
</reference>
<keyword evidence="3" id="KW-1185">Reference proteome</keyword>
<gene>
    <name evidence="2" type="ORF">Dfulv_01105</name>
</gene>
<accession>A0ABY5W0Z2</accession>
<dbReference type="InterPro" id="IPR050051">
    <property type="entry name" value="EccE_dom"/>
</dbReference>
<evidence type="ECO:0000259" key="1">
    <source>
        <dbReference type="Pfam" id="PF11203"/>
    </source>
</evidence>
<dbReference type="Proteomes" id="UP001059617">
    <property type="component" value="Chromosome"/>
</dbReference>
<organism evidence="2 3">
    <name type="scientific">Dactylosporangium fulvum</name>
    <dbReference type="NCBI Taxonomy" id="53359"/>
    <lineage>
        <taxon>Bacteria</taxon>
        <taxon>Bacillati</taxon>
        <taxon>Actinomycetota</taxon>
        <taxon>Actinomycetes</taxon>
        <taxon>Micromonosporales</taxon>
        <taxon>Micromonosporaceae</taxon>
        <taxon>Dactylosporangium</taxon>
    </lineage>
</organism>
<name>A0ABY5W0Z2_9ACTN</name>
<dbReference type="RefSeq" id="WP_259860718.1">
    <property type="nucleotide sequence ID" value="NZ_BAAAST010000076.1"/>
</dbReference>
<dbReference type="Pfam" id="PF11203">
    <property type="entry name" value="EccE"/>
    <property type="match status" value="1"/>
</dbReference>
<evidence type="ECO:0000313" key="3">
    <source>
        <dbReference type="Proteomes" id="UP001059617"/>
    </source>
</evidence>
<feature type="domain" description="Type VII secretion system protein EccE" evidence="1">
    <location>
        <begin position="192"/>
        <end position="259"/>
    </location>
</feature>
<sequence length="588" mass="60834">MRLGTRVVLAQTAIAVSVAAWVAGPYWALVALPVALAAVVPAAGGALPRRLGDTFRFRGRRRMLPAGAGAAELLTLVRPGAATTSIEVDGADVGVFEDTDGLAAVVRVGDLTALLGDVMPPVPALSSLLPAPARDVPEVRLQLLVTAVTAPGPAAGASPAATSYRQLTDGRVLAHQRVLIGVRVRRAGGFRRPDLEEALTVAVRRVCRLLVKAGLPARPLSAASALAALAEAAHHDPAHPVREAWTGVQAGGLQQAVFRLERWPDQARLTGPLLRLPTSGTAVSLTATSRSTEAEVTVRLAAPTAAALAGAVTALDRLVSVAQARVRRLDGAQLDGFAATLPLGGGASSDDAALAGLVAGHDTLVVGGGRTVHATAVRLAEIEPPIGGEGLMLGRNRHGEPVVVRLFRAEPTRAALIGGLRCAELLVLRALAVGAQVIVQSTRPHAWEPFLRGLGSGEPVTLAPAGRITEPPAPTSTRPQLLIVDVGPVSGRGAPVVERAWRATLLVRDELTPADGDLLARVDLALLQPLSPPEATLAARALGLGESAGWLTRIGPEMLGVVVSRHTVRWTRLSTTPIERQLTGGPVR</sequence>
<dbReference type="EMBL" id="CP073720">
    <property type="protein sequence ID" value="UWP82939.1"/>
    <property type="molecule type" value="Genomic_DNA"/>
</dbReference>
<evidence type="ECO:0000313" key="2">
    <source>
        <dbReference type="EMBL" id="UWP82939.1"/>
    </source>
</evidence>
<proteinExistence type="predicted"/>